<name>A0A1W2TK95_ROSNE</name>
<sequence>MASLSNDDRGPGLRSYIIVLLVLTFAAISLRFWSRSLSAPQANRRTRFWWDDWAALAAVPIIVTEFALIFHMISLGLGRHIRGLSDEQIAGNLLTIYVVYFVYDTALFLTKMSALLFLSRVFPRYANHVLFNWGLWITHGLNVSWLLGIVFGTLFMCDPVAKGYNPNLPGYCSDVGKLWVGSAVPSVVIDLIILLLPMPKVWGLQMSGARKIGITVAFALGYIVIIVSLGRLITVIKSAKALSEDLTYEGVPALYWLCAEAPITLTSICIPALLPLWRHLAERIFGPISSKVSSVVSSNRTRRAGGQGSHGSGGRYFRKKPSDNFNLSTLNDAVSIHSTESRRKILVVPPSHQQYSAQVRAETDSAGTPPPGPDQSIYVAKTVEVDSSNGPPFPHDKRGEPEP</sequence>
<feature type="transmembrane region" description="Helical" evidence="7">
    <location>
        <begin position="94"/>
        <end position="118"/>
    </location>
</feature>
<dbReference type="Proteomes" id="UP000054516">
    <property type="component" value="Unassembled WGS sequence"/>
</dbReference>
<feature type="region of interest" description="Disordered" evidence="6">
    <location>
        <begin position="349"/>
        <end position="403"/>
    </location>
</feature>
<keyword evidence="4 7" id="KW-0472">Membrane</keyword>
<keyword evidence="10" id="KW-1185">Reference proteome</keyword>
<evidence type="ECO:0000256" key="2">
    <source>
        <dbReference type="ARBA" id="ARBA00022692"/>
    </source>
</evidence>
<feature type="transmembrane region" description="Helical" evidence="7">
    <location>
        <begin position="13"/>
        <end position="33"/>
    </location>
</feature>
<feature type="region of interest" description="Disordered" evidence="6">
    <location>
        <begin position="296"/>
        <end position="320"/>
    </location>
</feature>
<dbReference type="OMA" id="ALCVCWL"/>
<keyword evidence="2 7" id="KW-0812">Transmembrane</keyword>
<dbReference type="AlphaFoldDB" id="A0A1W2TK95"/>
<evidence type="ECO:0000313" key="9">
    <source>
        <dbReference type="EMBL" id="GAP88685.1"/>
    </source>
</evidence>
<protein>
    <submittedName>
        <fullName evidence="9">Putative cfem domain-containing protein</fullName>
    </submittedName>
</protein>
<feature type="transmembrane region" description="Helical" evidence="7">
    <location>
        <begin position="212"/>
        <end position="233"/>
    </location>
</feature>
<evidence type="ECO:0000256" key="5">
    <source>
        <dbReference type="ARBA" id="ARBA00038359"/>
    </source>
</evidence>
<evidence type="ECO:0000259" key="8">
    <source>
        <dbReference type="Pfam" id="PF20684"/>
    </source>
</evidence>
<comment type="similarity">
    <text evidence="5">Belongs to the SAT4 family.</text>
</comment>
<evidence type="ECO:0000256" key="4">
    <source>
        <dbReference type="ARBA" id="ARBA00023136"/>
    </source>
</evidence>
<comment type="subcellular location">
    <subcellularLocation>
        <location evidence="1">Membrane</location>
        <topology evidence="1">Multi-pass membrane protein</topology>
    </subcellularLocation>
</comment>
<evidence type="ECO:0000256" key="1">
    <source>
        <dbReference type="ARBA" id="ARBA00004141"/>
    </source>
</evidence>
<proteinExistence type="inferred from homology"/>
<dbReference type="PANTHER" id="PTHR33048">
    <property type="entry name" value="PTH11-LIKE INTEGRAL MEMBRANE PROTEIN (AFU_ORTHOLOGUE AFUA_5G11245)"/>
    <property type="match status" value="1"/>
</dbReference>
<dbReference type="OrthoDB" id="3934549at2759"/>
<feature type="compositionally biased region" description="Gly residues" evidence="6">
    <location>
        <begin position="305"/>
        <end position="314"/>
    </location>
</feature>
<reference evidence="9" key="1">
    <citation type="submission" date="2016-03" db="EMBL/GenBank/DDBJ databases">
        <title>Draft genome sequence of Rosellinia necatrix.</title>
        <authorList>
            <person name="Kanematsu S."/>
        </authorList>
    </citation>
    <scope>NUCLEOTIDE SEQUENCE [LARGE SCALE GENOMIC DNA]</scope>
    <source>
        <strain evidence="9">W97</strain>
    </source>
</reference>
<keyword evidence="3 7" id="KW-1133">Transmembrane helix</keyword>
<feature type="compositionally biased region" description="Basic and acidic residues" evidence="6">
    <location>
        <begin position="394"/>
        <end position="403"/>
    </location>
</feature>
<dbReference type="EMBL" id="DF977478">
    <property type="protein sequence ID" value="GAP88685.1"/>
    <property type="molecule type" value="Genomic_DNA"/>
</dbReference>
<feature type="domain" description="Rhodopsin" evidence="8">
    <location>
        <begin position="43"/>
        <end position="278"/>
    </location>
</feature>
<evidence type="ECO:0000256" key="6">
    <source>
        <dbReference type="SAM" id="MobiDB-lite"/>
    </source>
</evidence>
<dbReference type="InterPro" id="IPR052337">
    <property type="entry name" value="SAT4-like"/>
</dbReference>
<feature type="transmembrane region" description="Helical" evidence="7">
    <location>
        <begin position="53"/>
        <end position="74"/>
    </location>
</feature>
<organism evidence="9">
    <name type="scientific">Rosellinia necatrix</name>
    <name type="common">White root-rot fungus</name>
    <dbReference type="NCBI Taxonomy" id="77044"/>
    <lineage>
        <taxon>Eukaryota</taxon>
        <taxon>Fungi</taxon>
        <taxon>Dikarya</taxon>
        <taxon>Ascomycota</taxon>
        <taxon>Pezizomycotina</taxon>
        <taxon>Sordariomycetes</taxon>
        <taxon>Xylariomycetidae</taxon>
        <taxon>Xylariales</taxon>
        <taxon>Xylariaceae</taxon>
        <taxon>Rosellinia</taxon>
    </lineage>
</organism>
<gene>
    <name evidence="9" type="ORF">SAMD00023353_3300150</name>
</gene>
<dbReference type="InterPro" id="IPR049326">
    <property type="entry name" value="Rhodopsin_dom_fungi"/>
</dbReference>
<feature type="transmembrane region" description="Helical" evidence="7">
    <location>
        <begin position="253"/>
        <end position="274"/>
    </location>
</feature>
<evidence type="ECO:0000313" key="10">
    <source>
        <dbReference type="Proteomes" id="UP000054516"/>
    </source>
</evidence>
<dbReference type="PANTHER" id="PTHR33048:SF47">
    <property type="entry name" value="INTEGRAL MEMBRANE PROTEIN-RELATED"/>
    <property type="match status" value="1"/>
</dbReference>
<evidence type="ECO:0000256" key="3">
    <source>
        <dbReference type="ARBA" id="ARBA00022989"/>
    </source>
</evidence>
<dbReference type="Pfam" id="PF20684">
    <property type="entry name" value="Fung_rhodopsin"/>
    <property type="match status" value="1"/>
</dbReference>
<dbReference type="GO" id="GO:0016020">
    <property type="term" value="C:membrane"/>
    <property type="evidence" value="ECO:0007669"/>
    <property type="project" value="UniProtKB-SubCell"/>
</dbReference>
<feature type="transmembrane region" description="Helical" evidence="7">
    <location>
        <begin position="176"/>
        <end position="196"/>
    </location>
</feature>
<accession>A0A1W2TK95</accession>
<feature type="transmembrane region" description="Helical" evidence="7">
    <location>
        <begin position="130"/>
        <end position="156"/>
    </location>
</feature>
<evidence type="ECO:0000256" key="7">
    <source>
        <dbReference type="SAM" id="Phobius"/>
    </source>
</evidence>